<dbReference type="AlphaFoldDB" id="G7VSL8"/>
<dbReference type="HOGENOM" id="CLU_868335_0_0_9"/>
<dbReference type="KEGG" id="pta:HPL003_23950"/>
<accession>G7VSL8</accession>
<reference evidence="2" key="1">
    <citation type="submission" date="2011-11" db="EMBL/GenBank/DDBJ databases">
        <title>Complete sequence of Paenibacillus terrae HPL-003.</title>
        <authorList>
            <person name="Shin S.H."/>
            <person name="Kim S."/>
            <person name="Kim J.Y."/>
        </authorList>
    </citation>
    <scope>NUCLEOTIDE SEQUENCE [LARGE SCALE GENOMIC DNA]</scope>
    <source>
        <strain evidence="2">HPL-003</strain>
    </source>
</reference>
<reference evidence="1 2" key="3">
    <citation type="journal article" date="2012" name="J. Bacteriol.">
        <title>Genome Sequence of Paenibacillus terrae HPL-003, a Xylanase-Producing Bacterium Isolated from Soil Found in Forest Residue.</title>
        <authorList>
            <person name="Shin S.H."/>
            <person name="Kim S."/>
            <person name="Kim J.Y."/>
            <person name="Song H.Y."/>
            <person name="Cho S.J."/>
            <person name="Kim D.R."/>
            <person name="Lee K.I."/>
            <person name="Lim H.K."/>
            <person name="Park N.J."/>
            <person name="Hwang I.T."/>
            <person name="Yang K.S."/>
        </authorList>
    </citation>
    <scope>NUCLEOTIDE SEQUENCE [LARGE SCALE GENOMIC DNA]</scope>
    <source>
        <strain evidence="1 2">HPL-003</strain>
    </source>
</reference>
<dbReference type="OrthoDB" id="2576553at2"/>
<dbReference type="EMBL" id="CP003107">
    <property type="protein sequence ID" value="AET61508.1"/>
    <property type="molecule type" value="Genomic_DNA"/>
</dbReference>
<reference key="2">
    <citation type="submission" date="2011-11" db="EMBL/GenBank/DDBJ databases">
        <authorList>
            <person name="Shin S.H."/>
            <person name="Kim S."/>
            <person name="Kim J.Y."/>
        </authorList>
    </citation>
    <scope>NUCLEOTIDE SEQUENCE</scope>
    <source>
        <strain>HPL-003</strain>
    </source>
</reference>
<name>G7VSL8_PAETH</name>
<dbReference type="eggNOG" id="ENOG5032KBB">
    <property type="taxonomic scope" value="Bacteria"/>
</dbReference>
<evidence type="ECO:0000313" key="1">
    <source>
        <dbReference type="EMBL" id="AET61508.1"/>
    </source>
</evidence>
<dbReference type="Proteomes" id="UP000005876">
    <property type="component" value="Chromosome"/>
</dbReference>
<sequence length="320" mass="37510">MEAAKKLVEYQHSPQLELIVTPDVDRYDYSGESCELFPNWTRANYRAYAKHPLELRLKIAETTMVELYDTYYFDAHIGGDGRFRTWLDKQRLERLADYVLAEDHVNGLSILRDPYDKPRDRDVDVPPGEGARDFMRKHDVRIYCEADAEGIAEKMGVKLCRACRYPFEGRASKVDCGPSCRRVSKTLWERQDRYGTVKLEGERNRTQLEYGFYNPQEMEDLQERSERSFGNPKKIANMIDAKKRKEGRGRKNTVQLVDKKGTESAGYLDGEYRWTSNRNKYKGNEHSIWWGPVVTYNMYEQPLTEEFVECRKPRTVHISA</sequence>
<protein>
    <submittedName>
        <fullName evidence="1">Uncharacterized protein</fullName>
    </submittedName>
</protein>
<dbReference type="STRING" id="985665.HPL003_23950"/>
<gene>
    <name evidence="1" type="ordered locus">HPL003_23950</name>
</gene>
<proteinExistence type="predicted"/>
<organism evidence="1 2">
    <name type="scientific">Paenibacillus terrae (strain HPL-003)</name>
    <dbReference type="NCBI Taxonomy" id="985665"/>
    <lineage>
        <taxon>Bacteria</taxon>
        <taxon>Bacillati</taxon>
        <taxon>Bacillota</taxon>
        <taxon>Bacilli</taxon>
        <taxon>Bacillales</taxon>
        <taxon>Paenibacillaceae</taxon>
        <taxon>Paenibacillus</taxon>
    </lineage>
</organism>
<evidence type="ECO:0000313" key="2">
    <source>
        <dbReference type="Proteomes" id="UP000005876"/>
    </source>
</evidence>